<organism evidence="1 2">
    <name type="scientific">Mycobacterium parascrofulaceum ATCC BAA-614</name>
    <dbReference type="NCBI Taxonomy" id="525368"/>
    <lineage>
        <taxon>Bacteria</taxon>
        <taxon>Bacillati</taxon>
        <taxon>Actinomycetota</taxon>
        <taxon>Actinomycetes</taxon>
        <taxon>Mycobacteriales</taxon>
        <taxon>Mycobacteriaceae</taxon>
        <taxon>Mycobacterium</taxon>
        <taxon>Mycobacterium simiae complex</taxon>
    </lineage>
</organism>
<protein>
    <submittedName>
        <fullName evidence="1">Uncharacterized protein</fullName>
    </submittedName>
</protein>
<dbReference type="Proteomes" id="UP000003653">
    <property type="component" value="Unassembled WGS sequence"/>
</dbReference>
<gene>
    <name evidence="1" type="ORF">HMPREF0591_5924</name>
</gene>
<sequence>MPESDICRDRNKRRGSPDSLDVDAVVDALNATPGGQVALLLSSSCQRARQWRQRVRGRQAANCGSSMNESRDLVALVIGRGSRVMNGHVTQPLSGFAPTQVISRSRRPILRTKPQVNRGARYWD</sequence>
<reference evidence="1 2" key="1">
    <citation type="submission" date="2010-04" db="EMBL/GenBank/DDBJ databases">
        <authorList>
            <person name="Muzny D."/>
            <person name="Qin X."/>
            <person name="Deng J."/>
            <person name="Jiang H."/>
            <person name="Liu Y."/>
            <person name="Qu J."/>
            <person name="Song X.-Z."/>
            <person name="Zhang L."/>
            <person name="Thornton R."/>
            <person name="Coyle M."/>
            <person name="Francisco L."/>
            <person name="Jackson L."/>
            <person name="Javaid M."/>
            <person name="Korchina V."/>
            <person name="Kovar C."/>
            <person name="Mata R."/>
            <person name="Mathew T."/>
            <person name="Ngo R."/>
            <person name="Nguyen L."/>
            <person name="Nguyen N."/>
            <person name="Okwuonu G."/>
            <person name="Ongeri F."/>
            <person name="Pham C."/>
            <person name="Simmons D."/>
            <person name="Wilczek-Boney K."/>
            <person name="Hale W."/>
            <person name="Jakkamsetti A."/>
            <person name="Pham P."/>
            <person name="Ruth R."/>
            <person name="San Lucas F."/>
            <person name="Warren J."/>
            <person name="Zhang J."/>
            <person name="Zhao Z."/>
            <person name="Zhou C."/>
            <person name="Zhu D."/>
            <person name="Lee S."/>
            <person name="Bess C."/>
            <person name="Blankenburg K."/>
            <person name="Forbes L."/>
            <person name="Fu Q."/>
            <person name="Gubbala S."/>
            <person name="Hirani K."/>
            <person name="Jayaseelan J.C."/>
            <person name="Lara F."/>
            <person name="Munidasa M."/>
            <person name="Palculict T."/>
            <person name="Patil S."/>
            <person name="Pu L.-L."/>
            <person name="Saada N."/>
            <person name="Tang L."/>
            <person name="Weissenberger G."/>
            <person name="Zhu Y."/>
            <person name="Hemphill L."/>
            <person name="Shang Y."/>
            <person name="Youmans B."/>
            <person name="Ayvaz T."/>
            <person name="Ross M."/>
            <person name="Santibanez J."/>
            <person name="Aqrawi P."/>
            <person name="Gross S."/>
            <person name="Joshi V."/>
            <person name="Fowler G."/>
            <person name="Nazareth L."/>
            <person name="Reid J."/>
            <person name="Worley K."/>
            <person name="Petrosino J."/>
            <person name="Highlander S."/>
            <person name="Gibbs R."/>
        </authorList>
    </citation>
    <scope>NUCLEOTIDE SEQUENCE [LARGE SCALE GENOMIC DNA]</scope>
    <source>
        <strain evidence="1 2">ATCC BAA-614</strain>
    </source>
</reference>
<accession>D5PIC6</accession>
<proteinExistence type="predicted"/>
<keyword evidence="2" id="KW-1185">Reference proteome</keyword>
<name>D5PIC6_9MYCO</name>
<dbReference type="AlphaFoldDB" id="D5PIC6"/>
<evidence type="ECO:0000313" key="2">
    <source>
        <dbReference type="Proteomes" id="UP000003653"/>
    </source>
</evidence>
<dbReference type="HOGENOM" id="CLU_2001361_0_0_11"/>
<evidence type="ECO:0000313" key="1">
    <source>
        <dbReference type="EMBL" id="EFG74171.1"/>
    </source>
</evidence>
<comment type="caution">
    <text evidence="1">The sequence shown here is derived from an EMBL/GenBank/DDBJ whole genome shotgun (WGS) entry which is preliminary data.</text>
</comment>
<dbReference type="EMBL" id="ADNV01000379">
    <property type="protein sequence ID" value="EFG74171.1"/>
    <property type="molecule type" value="Genomic_DNA"/>
</dbReference>